<organism evidence="2 3">
    <name type="scientific">Acanthamoeba castellanii (strain ATCC 30010 / Neff)</name>
    <dbReference type="NCBI Taxonomy" id="1257118"/>
    <lineage>
        <taxon>Eukaryota</taxon>
        <taxon>Amoebozoa</taxon>
        <taxon>Discosea</taxon>
        <taxon>Longamoebia</taxon>
        <taxon>Centramoebida</taxon>
        <taxon>Acanthamoebidae</taxon>
        <taxon>Acanthamoeba</taxon>
    </lineage>
</organism>
<feature type="region of interest" description="Disordered" evidence="1">
    <location>
        <begin position="759"/>
        <end position="779"/>
    </location>
</feature>
<gene>
    <name evidence="2" type="ORF">ACA1_095960</name>
</gene>
<keyword evidence="3" id="KW-1185">Reference proteome</keyword>
<dbReference type="OrthoDB" id="10267532at2759"/>
<evidence type="ECO:0000256" key="1">
    <source>
        <dbReference type="SAM" id="MobiDB-lite"/>
    </source>
</evidence>
<dbReference type="AlphaFoldDB" id="L8GL62"/>
<name>L8GL62_ACACF</name>
<sequence>MEQPKERKATRVSGDAAAGPATEEAEALFPVKKVVLSKTGIGYFEREDEVAGGRPFELFFKSGDMNDVLKSLTMVDLSNKTDVKAKVTAEFSFGKNKQSTIQSSSDISTIGKASLVSSISYESTRPFDKQLDDLSISLNEHSSLRDLLGQVKGTPVQVEVLRHGKRDLIEGTVIGLEKKTLVRPSWHEAYFLALLVAGKAVQYFNLGTVTKLRFVNELMQQDLRHLLTILLQAKKKDLKSVTGYTRGAGEKRNIRASYIVEAPVWKTTYRLLFNNKKEVKSIIEGWALVDNTQNEDWRDVKLSLVSGASNSFIYDLYNPRYAARTEIEVEQEETLAPPTLEDAVAQHDLSALSEATATRDEKKAVPVRRARAMKEKADMMPSMSMAMACAPPPMASMSYARRSSIYAEEEAEEEAAICYDGDMDAYGGLPGGPPPEEFSRSSASSSVEVNSEAKKMEMADLFQYKITSAVNVNRNQSALVPFLHTEFHGVKASVYNKNVREDNPLAVIKFKNTFGVPLESGPLCLFEDDVYVGESMLPRVKVNEEIYAAYAVDLKTTVTMTDSSELRAVHQAYASRYDWDWERGRLTLVRWRVYEFVYVVDNKNDHPIDHFYLEHPKKATELTETAEPDERLDHFYRFKLVVPAGQVVKFVIKEREAEYEQHDLRNVTKEQAEQWFKAGYVTADIKKTLDAIVARNAKGEQLQRKINTVSKHLRSLNEDIQRIDSCLGALALSQSSLFAEQDKFRDFFTKELNTTKAERVQVEKENQQLEKKRDRNNSKKETLAFSVRFDDKQIST</sequence>
<dbReference type="Proteomes" id="UP000011083">
    <property type="component" value="Unassembled WGS sequence"/>
</dbReference>
<accession>L8GL62</accession>
<dbReference type="RefSeq" id="XP_004334949.1">
    <property type="nucleotide sequence ID" value="XM_004334901.1"/>
</dbReference>
<dbReference type="EMBL" id="KB008103">
    <property type="protein sequence ID" value="ELR12936.1"/>
    <property type="molecule type" value="Genomic_DNA"/>
</dbReference>
<evidence type="ECO:0000313" key="2">
    <source>
        <dbReference type="EMBL" id="ELR12936.1"/>
    </source>
</evidence>
<reference evidence="2 3" key="1">
    <citation type="journal article" date="2013" name="Genome Biol.">
        <title>Genome of Acanthamoeba castellanii highlights extensive lateral gene transfer and early evolution of tyrosine kinase signaling.</title>
        <authorList>
            <person name="Clarke M."/>
            <person name="Lohan A.J."/>
            <person name="Liu B."/>
            <person name="Lagkouvardos I."/>
            <person name="Roy S."/>
            <person name="Zafar N."/>
            <person name="Bertelli C."/>
            <person name="Schilde C."/>
            <person name="Kianianmomeni A."/>
            <person name="Burglin T.R."/>
            <person name="Frech C."/>
            <person name="Turcotte B."/>
            <person name="Kopec K.O."/>
            <person name="Synnott J.M."/>
            <person name="Choo C."/>
            <person name="Paponov I."/>
            <person name="Finkler A."/>
            <person name="Soon Heng Tan C."/>
            <person name="Hutchins A.P."/>
            <person name="Weinmeier T."/>
            <person name="Rattei T."/>
            <person name="Chu J.S."/>
            <person name="Gimenez G."/>
            <person name="Irimia M."/>
            <person name="Rigden D.J."/>
            <person name="Fitzpatrick D.A."/>
            <person name="Lorenzo-Morales J."/>
            <person name="Bateman A."/>
            <person name="Chiu C.H."/>
            <person name="Tang P."/>
            <person name="Hegemann P."/>
            <person name="Fromm H."/>
            <person name="Raoult D."/>
            <person name="Greub G."/>
            <person name="Miranda-Saavedra D."/>
            <person name="Chen N."/>
            <person name="Nash P."/>
            <person name="Ginger M.L."/>
            <person name="Horn M."/>
            <person name="Schaap P."/>
            <person name="Caler L."/>
            <person name="Loftus B."/>
        </authorList>
    </citation>
    <scope>NUCLEOTIDE SEQUENCE [LARGE SCALE GENOMIC DNA]</scope>
    <source>
        <strain evidence="2 3">Neff</strain>
    </source>
</reference>
<evidence type="ECO:0000313" key="3">
    <source>
        <dbReference type="Proteomes" id="UP000011083"/>
    </source>
</evidence>
<dbReference type="GeneID" id="14913339"/>
<feature type="region of interest" description="Disordered" evidence="1">
    <location>
        <begin position="1"/>
        <end position="22"/>
    </location>
</feature>
<protein>
    <recommendedName>
        <fullName evidence="4">DUF4139 domain-containing protein</fullName>
    </recommendedName>
</protein>
<proteinExistence type="predicted"/>
<dbReference type="KEGG" id="acan:ACA1_095960"/>
<dbReference type="VEuPathDB" id="AmoebaDB:ACA1_095960"/>
<dbReference type="OMA" id="SRIRQNM"/>
<evidence type="ECO:0008006" key="4">
    <source>
        <dbReference type="Google" id="ProtNLM"/>
    </source>
</evidence>